<keyword evidence="1" id="KW-0539">Nucleus</keyword>
<accession>A0A2N3NJN0</accession>
<dbReference type="GO" id="GO:0008270">
    <property type="term" value="F:zinc ion binding"/>
    <property type="evidence" value="ECO:0007669"/>
    <property type="project" value="InterPro"/>
</dbReference>
<name>A0A2N3NJN0_9PEZI</name>
<gene>
    <name evidence="5" type="ORF">jhhlp_000842</name>
</gene>
<proteinExistence type="predicted"/>
<feature type="compositionally biased region" description="Low complexity" evidence="2">
    <location>
        <begin position="23"/>
        <end position="39"/>
    </location>
</feature>
<protein>
    <recommendedName>
        <fullName evidence="4">Xylanolytic transcriptional activator regulatory domain-containing protein</fullName>
    </recommendedName>
</protein>
<dbReference type="GO" id="GO:0003677">
    <property type="term" value="F:DNA binding"/>
    <property type="evidence" value="ECO:0007669"/>
    <property type="project" value="InterPro"/>
</dbReference>
<sequence>MGRAINTLIANDTLHQGPNDFASPTPSLSTHSIHSSCSLDGSSKAGPCPTLPVRSESQRECRPSDNQTDANSEPKNESEPVVEGSSSLSAHSSLAIDFLHKVAGADRQRGYTFETRELLDSLHNIVDAMKTLRQSPESLFTLALPSAPVGHEDCTMPPIQAAVAVIRKAQEQHHITLVFLGELLRFRSLSDLCLKVYFSQDYSIAEFIIVNIALYNLFHDIDIRSADQQQSGSSDEGRLMCQRNLETALSGLPLQLRPTYDMTLALALGAIYAVDVSKPSLAWVFVSAAYQASYTLGCHTRAQGADERGDAPNPHGLLFWIIYFLEKTLCLRLGRCSAIPDYEITVPLPGTTPAMNYCRNAVRLASLAGKIYEKLYSAHSLALSDELRRQRTVELSGELHSIQEQSRSTLRTWLKSGVDEYQHELIGFMSTSDEVLWLSILTLIHRAVPALPGSRTSLTDECIASARAALASHQSSIPTIGTGGPALLSSYINWTILFSPFIPFIVLFCYVLETGDLEDLDRMQTFVDSIESACHHSNAISKHHRLFQVFHNVALRYTELKTASTPSQDGQTEVRTEMDAYLHALGFYPHAGSNVTADNQNLTESSSMMSPTMLHLSMPTDALDVTKGAELPSHLANWYSVSQQMIELLDSDQLPPL</sequence>
<feature type="region of interest" description="Disordered" evidence="2">
    <location>
        <begin position="13"/>
        <end position="86"/>
    </location>
</feature>
<dbReference type="OrthoDB" id="103819at2759"/>
<organism evidence="5 6">
    <name type="scientific">Lomentospora prolificans</name>
    <dbReference type="NCBI Taxonomy" id="41688"/>
    <lineage>
        <taxon>Eukaryota</taxon>
        <taxon>Fungi</taxon>
        <taxon>Dikarya</taxon>
        <taxon>Ascomycota</taxon>
        <taxon>Pezizomycotina</taxon>
        <taxon>Sordariomycetes</taxon>
        <taxon>Hypocreomycetidae</taxon>
        <taxon>Microascales</taxon>
        <taxon>Microascaceae</taxon>
        <taxon>Lomentospora</taxon>
    </lineage>
</organism>
<dbReference type="InterPro" id="IPR007219">
    <property type="entry name" value="XnlR_reg_dom"/>
</dbReference>
<reference evidence="5 6" key="1">
    <citation type="journal article" date="2017" name="G3 (Bethesda)">
        <title>First Draft Genome Sequence of the Pathogenic Fungus Lomentospora prolificans (Formerly Scedosporium prolificans).</title>
        <authorList>
            <person name="Luo R."/>
            <person name="Zimin A."/>
            <person name="Workman R."/>
            <person name="Fan Y."/>
            <person name="Pertea G."/>
            <person name="Grossman N."/>
            <person name="Wear M.P."/>
            <person name="Jia B."/>
            <person name="Miller H."/>
            <person name="Casadevall A."/>
            <person name="Timp W."/>
            <person name="Zhang S.X."/>
            <person name="Salzberg S.L."/>
        </authorList>
    </citation>
    <scope>NUCLEOTIDE SEQUENCE [LARGE SCALE GENOMIC DNA]</scope>
    <source>
        <strain evidence="5 6">JHH-5317</strain>
    </source>
</reference>
<dbReference type="SMART" id="SM00906">
    <property type="entry name" value="Fungal_trans"/>
    <property type="match status" value="1"/>
</dbReference>
<dbReference type="STRING" id="41688.A0A2N3NJN0"/>
<dbReference type="GO" id="GO:0006351">
    <property type="term" value="P:DNA-templated transcription"/>
    <property type="evidence" value="ECO:0007669"/>
    <property type="project" value="InterPro"/>
</dbReference>
<evidence type="ECO:0000256" key="2">
    <source>
        <dbReference type="SAM" id="MobiDB-lite"/>
    </source>
</evidence>
<keyword evidence="3" id="KW-0472">Membrane</keyword>
<evidence type="ECO:0000259" key="4">
    <source>
        <dbReference type="SMART" id="SM00906"/>
    </source>
</evidence>
<keyword evidence="3" id="KW-1133">Transmembrane helix</keyword>
<dbReference type="AlphaFoldDB" id="A0A2N3NJN0"/>
<dbReference type="GO" id="GO:0003700">
    <property type="term" value="F:DNA-binding transcription factor activity"/>
    <property type="evidence" value="ECO:0007669"/>
    <property type="project" value="InterPro"/>
</dbReference>
<dbReference type="CDD" id="cd12148">
    <property type="entry name" value="fungal_TF_MHR"/>
    <property type="match status" value="1"/>
</dbReference>
<evidence type="ECO:0000313" key="6">
    <source>
        <dbReference type="Proteomes" id="UP000233524"/>
    </source>
</evidence>
<dbReference type="EMBL" id="NLAX01000003">
    <property type="protein sequence ID" value="PKS12634.1"/>
    <property type="molecule type" value="Genomic_DNA"/>
</dbReference>
<dbReference type="PANTHER" id="PTHR46910">
    <property type="entry name" value="TRANSCRIPTION FACTOR PDR1"/>
    <property type="match status" value="1"/>
</dbReference>
<evidence type="ECO:0000256" key="3">
    <source>
        <dbReference type="SAM" id="Phobius"/>
    </source>
</evidence>
<dbReference type="InterPro" id="IPR050987">
    <property type="entry name" value="AtrR-like"/>
</dbReference>
<feature type="transmembrane region" description="Helical" evidence="3">
    <location>
        <begin position="491"/>
        <end position="512"/>
    </location>
</feature>
<keyword evidence="3" id="KW-0812">Transmembrane</keyword>
<keyword evidence="6" id="KW-1185">Reference proteome</keyword>
<dbReference type="Pfam" id="PF04082">
    <property type="entry name" value="Fungal_trans"/>
    <property type="match status" value="1"/>
</dbReference>
<dbReference type="PANTHER" id="PTHR46910:SF5">
    <property type="entry name" value="ZN(II)2CYS6 TRANSCRIPTION FACTOR (EUROFUNG)"/>
    <property type="match status" value="1"/>
</dbReference>
<evidence type="ECO:0000256" key="1">
    <source>
        <dbReference type="ARBA" id="ARBA00023242"/>
    </source>
</evidence>
<dbReference type="Proteomes" id="UP000233524">
    <property type="component" value="Unassembled WGS sequence"/>
</dbReference>
<dbReference type="InParanoid" id="A0A2N3NJN0"/>
<feature type="domain" description="Xylanolytic transcriptional activator regulatory" evidence="4">
    <location>
        <begin position="282"/>
        <end position="355"/>
    </location>
</feature>
<evidence type="ECO:0000313" key="5">
    <source>
        <dbReference type="EMBL" id="PKS12634.1"/>
    </source>
</evidence>
<comment type="caution">
    <text evidence="5">The sequence shown here is derived from an EMBL/GenBank/DDBJ whole genome shotgun (WGS) entry which is preliminary data.</text>
</comment>
<dbReference type="VEuPathDB" id="FungiDB:jhhlp_000842"/>